<dbReference type="EMBL" id="GBXM01015669">
    <property type="protein sequence ID" value="JAH92908.1"/>
    <property type="molecule type" value="Transcribed_RNA"/>
</dbReference>
<sequence length="72" mass="8025">MQTCKANTYLDSDLLKTFLSIILPQNKEYVVSAAMITAMIILLVCSKSKYKCTHWKGILPLVTTTGGQVHCF</sequence>
<reference evidence="2" key="2">
    <citation type="journal article" date="2015" name="Fish Shellfish Immunol.">
        <title>Early steps in the European eel (Anguilla anguilla)-Vibrio vulnificus interaction in the gills: Role of the RtxA13 toxin.</title>
        <authorList>
            <person name="Callol A."/>
            <person name="Pajuelo D."/>
            <person name="Ebbesson L."/>
            <person name="Teles M."/>
            <person name="MacKenzie S."/>
            <person name="Amaro C."/>
        </authorList>
    </citation>
    <scope>NUCLEOTIDE SEQUENCE</scope>
</reference>
<evidence type="ECO:0000256" key="1">
    <source>
        <dbReference type="SAM" id="Phobius"/>
    </source>
</evidence>
<feature type="transmembrane region" description="Helical" evidence="1">
    <location>
        <begin position="29"/>
        <end position="46"/>
    </location>
</feature>
<dbReference type="AlphaFoldDB" id="A0A0E9WTV7"/>
<keyword evidence="1" id="KW-0472">Membrane</keyword>
<protein>
    <submittedName>
        <fullName evidence="2">Uncharacterized protein</fullName>
    </submittedName>
</protein>
<keyword evidence="1" id="KW-1133">Transmembrane helix</keyword>
<name>A0A0E9WTV7_ANGAN</name>
<evidence type="ECO:0000313" key="2">
    <source>
        <dbReference type="EMBL" id="JAH92908.1"/>
    </source>
</evidence>
<keyword evidence="1" id="KW-0812">Transmembrane</keyword>
<reference evidence="2" key="1">
    <citation type="submission" date="2014-11" db="EMBL/GenBank/DDBJ databases">
        <authorList>
            <person name="Amaro Gonzalez C."/>
        </authorList>
    </citation>
    <scope>NUCLEOTIDE SEQUENCE</scope>
</reference>
<accession>A0A0E9WTV7</accession>
<organism evidence="2">
    <name type="scientific">Anguilla anguilla</name>
    <name type="common">European freshwater eel</name>
    <name type="synonym">Muraena anguilla</name>
    <dbReference type="NCBI Taxonomy" id="7936"/>
    <lineage>
        <taxon>Eukaryota</taxon>
        <taxon>Metazoa</taxon>
        <taxon>Chordata</taxon>
        <taxon>Craniata</taxon>
        <taxon>Vertebrata</taxon>
        <taxon>Euteleostomi</taxon>
        <taxon>Actinopterygii</taxon>
        <taxon>Neopterygii</taxon>
        <taxon>Teleostei</taxon>
        <taxon>Anguilliformes</taxon>
        <taxon>Anguillidae</taxon>
        <taxon>Anguilla</taxon>
    </lineage>
</organism>
<proteinExistence type="predicted"/>